<dbReference type="EMBL" id="JAPDOG010000034">
    <property type="protein sequence ID" value="MCW3784208.1"/>
    <property type="molecule type" value="Genomic_DNA"/>
</dbReference>
<name>A0ABT3J949_9RHOB</name>
<protein>
    <submittedName>
        <fullName evidence="1">Uncharacterized protein</fullName>
    </submittedName>
</protein>
<dbReference type="RefSeq" id="WP_264773478.1">
    <property type="nucleotide sequence ID" value="NZ_JAPDOG010000034.1"/>
</dbReference>
<proteinExistence type="predicted"/>
<sequence>MARDRRSHAETQLAPHAPVSIALATTRGANEDRAAYHAFLRTLARAAARADHEAIEDAARD</sequence>
<evidence type="ECO:0000313" key="2">
    <source>
        <dbReference type="Proteomes" id="UP001207582"/>
    </source>
</evidence>
<gene>
    <name evidence="1" type="ORF">OM960_21995</name>
</gene>
<evidence type="ECO:0000313" key="1">
    <source>
        <dbReference type="EMBL" id="MCW3784208.1"/>
    </source>
</evidence>
<keyword evidence="2" id="KW-1185">Reference proteome</keyword>
<reference evidence="1 2" key="1">
    <citation type="submission" date="2022-10" db="EMBL/GenBank/DDBJ databases">
        <title>Defluviimonas sp. CAU 1641 isolated from mud.</title>
        <authorList>
            <person name="Kim W."/>
        </authorList>
    </citation>
    <scope>NUCLEOTIDE SEQUENCE [LARGE SCALE GENOMIC DNA]</scope>
    <source>
        <strain evidence="1 2">CAU 1641</strain>
    </source>
</reference>
<organism evidence="1 2">
    <name type="scientific">Defluviimonas salinarum</name>
    <dbReference type="NCBI Taxonomy" id="2992147"/>
    <lineage>
        <taxon>Bacteria</taxon>
        <taxon>Pseudomonadati</taxon>
        <taxon>Pseudomonadota</taxon>
        <taxon>Alphaproteobacteria</taxon>
        <taxon>Rhodobacterales</taxon>
        <taxon>Paracoccaceae</taxon>
        <taxon>Albidovulum</taxon>
    </lineage>
</organism>
<comment type="caution">
    <text evidence="1">The sequence shown here is derived from an EMBL/GenBank/DDBJ whole genome shotgun (WGS) entry which is preliminary data.</text>
</comment>
<dbReference type="Proteomes" id="UP001207582">
    <property type="component" value="Unassembled WGS sequence"/>
</dbReference>
<accession>A0ABT3J949</accession>